<dbReference type="InterPro" id="IPR036013">
    <property type="entry name" value="Band_7/SPFH_dom_sf"/>
</dbReference>
<proteinExistence type="predicted"/>
<evidence type="ECO:0000256" key="1">
    <source>
        <dbReference type="ARBA" id="ARBA00004167"/>
    </source>
</evidence>
<keyword evidence="4" id="KW-0378">Hydrolase</keyword>
<accession>A0A1X7IGG3</accession>
<evidence type="ECO:0000256" key="2">
    <source>
        <dbReference type="SAM" id="SignalP"/>
    </source>
</evidence>
<dbReference type="PROSITE" id="PS51257">
    <property type="entry name" value="PROKAR_LIPOPROTEIN"/>
    <property type="match status" value="1"/>
</dbReference>
<feature type="chain" id="PRO_5012440106" evidence="2">
    <location>
        <begin position="22"/>
        <end position="292"/>
    </location>
</feature>
<dbReference type="SUPFAM" id="SSF117892">
    <property type="entry name" value="Band 7/SPFH domain"/>
    <property type="match status" value="1"/>
</dbReference>
<dbReference type="EMBL" id="FXAW01000001">
    <property type="protein sequence ID" value="SMG13905.1"/>
    <property type="molecule type" value="Genomic_DNA"/>
</dbReference>
<dbReference type="Proteomes" id="UP000193804">
    <property type="component" value="Unassembled WGS sequence"/>
</dbReference>
<dbReference type="GO" id="GO:0008233">
    <property type="term" value="F:peptidase activity"/>
    <property type="evidence" value="ECO:0007669"/>
    <property type="project" value="UniProtKB-KW"/>
</dbReference>
<gene>
    <name evidence="4" type="ORF">SAMN05661096_00637</name>
</gene>
<name>A0A1X7IGG3_9BACT</name>
<evidence type="ECO:0000313" key="5">
    <source>
        <dbReference type="Proteomes" id="UP000193804"/>
    </source>
</evidence>
<organism evidence="4 5">
    <name type="scientific">Marivirga sericea</name>
    <dbReference type="NCBI Taxonomy" id="1028"/>
    <lineage>
        <taxon>Bacteria</taxon>
        <taxon>Pseudomonadati</taxon>
        <taxon>Bacteroidota</taxon>
        <taxon>Cytophagia</taxon>
        <taxon>Cytophagales</taxon>
        <taxon>Marivirgaceae</taxon>
        <taxon>Marivirga</taxon>
    </lineage>
</organism>
<keyword evidence="5" id="KW-1185">Reference proteome</keyword>
<dbReference type="STRING" id="1028.SAMN05661096_00637"/>
<dbReference type="PANTHER" id="PTHR23222:SF0">
    <property type="entry name" value="PROHIBITIN 1"/>
    <property type="match status" value="1"/>
</dbReference>
<keyword evidence="2" id="KW-0732">Signal</keyword>
<dbReference type="SMART" id="SM00244">
    <property type="entry name" value="PHB"/>
    <property type="match status" value="1"/>
</dbReference>
<reference evidence="5" key="1">
    <citation type="submission" date="2017-04" db="EMBL/GenBank/DDBJ databases">
        <authorList>
            <person name="Varghese N."/>
            <person name="Submissions S."/>
        </authorList>
    </citation>
    <scope>NUCLEOTIDE SEQUENCE [LARGE SCALE GENOMIC DNA]</scope>
    <source>
        <strain evidence="5">DSM 4125</strain>
    </source>
</reference>
<feature type="signal peptide" evidence="2">
    <location>
        <begin position="1"/>
        <end position="21"/>
    </location>
</feature>
<dbReference type="PANTHER" id="PTHR23222">
    <property type="entry name" value="PROHIBITIN"/>
    <property type="match status" value="1"/>
</dbReference>
<keyword evidence="4" id="KW-0645">Protease</keyword>
<feature type="domain" description="Band 7" evidence="3">
    <location>
        <begin position="18"/>
        <end position="180"/>
    </location>
</feature>
<dbReference type="OrthoDB" id="9809197at2"/>
<sequence length="292" mass="33364">MKAIKVLVPLITAFMLFQGCAIVRPGEVGVDVHFGKVKPTVMKPGPHHFMGFIGRKIERFDTRIVNYSRELNFHTEEGIEVSSEITILYHIVPDSVIRIYQDFGAGYQETVIEDNLITILRQTGLDYKATQLITERNTIENTIKEKMNKVIGEYGFAMDLVMLKEVDLPQAVVETIEAQLNADETAKKTKIENEIKRNQLDFELEKQKKEKEMAIITERMQINFNIEKQKKEAERLLIEADAIKKQQAIINATLNDRLIKYKSLEITRDLVGSKNTKVIVTDGKSPVIVNDN</sequence>
<dbReference type="RefSeq" id="WP_085515628.1">
    <property type="nucleotide sequence ID" value="NZ_FXAW01000001.1"/>
</dbReference>
<protein>
    <submittedName>
        <fullName evidence="4">Regulator of protease activity HflC, stomatin/prohibitin superfamily</fullName>
    </submittedName>
</protein>
<dbReference type="Gene3D" id="3.30.479.30">
    <property type="entry name" value="Band 7 domain"/>
    <property type="match status" value="1"/>
</dbReference>
<evidence type="ECO:0000259" key="3">
    <source>
        <dbReference type="SMART" id="SM00244"/>
    </source>
</evidence>
<dbReference type="GO" id="GO:0006508">
    <property type="term" value="P:proteolysis"/>
    <property type="evidence" value="ECO:0007669"/>
    <property type="project" value="UniProtKB-KW"/>
</dbReference>
<dbReference type="InterPro" id="IPR000163">
    <property type="entry name" value="Prohibitin"/>
</dbReference>
<dbReference type="InterPro" id="IPR001107">
    <property type="entry name" value="Band_7"/>
</dbReference>
<evidence type="ECO:0000313" key="4">
    <source>
        <dbReference type="EMBL" id="SMG13905.1"/>
    </source>
</evidence>
<dbReference type="AlphaFoldDB" id="A0A1X7IGG3"/>
<comment type="subcellular location">
    <subcellularLocation>
        <location evidence="1">Membrane</location>
        <topology evidence="1">Single-pass membrane protein</topology>
    </subcellularLocation>
</comment>
<dbReference type="Pfam" id="PF01145">
    <property type="entry name" value="Band_7"/>
    <property type="match status" value="1"/>
</dbReference>
<dbReference type="GO" id="GO:0016020">
    <property type="term" value="C:membrane"/>
    <property type="evidence" value="ECO:0007669"/>
    <property type="project" value="UniProtKB-SubCell"/>
</dbReference>